<proteinExistence type="predicted"/>
<feature type="signal peptide" evidence="2">
    <location>
        <begin position="1"/>
        <end position="20"/>
    </location>
</feature>
<dbReference type="OrthoDB" id="1202676at2"/>
<comment type="caution">
    <text evidence="3">The sequence shown here is derived from an EMBL/GenBank/DDBJ whole genome shotgun (WGS) entry which is preliminary data.</text>
</comment>
<evidence type="ECO:0000313" key="3">
    <source>
        <dbReference type="EMBL" id="TMM29552.1"/>
    </source>
</evidence>
<dbReference type="RefSeq" id="WP_138536292.1">
    <property type="nucleotide sequence ID" value="NZ_VANR01000005.1"/>
</dbReference>
<feature type="chain" id="PRO_5024307226" description="DUF4890 domain-containing protein" evidence="2">
    <location>
        <begin position="21"/>
        <end position="132"/>
    </location>
</feature>
<evidence type="ECO:0000256" key="2">
    <source>
        <dbReference type="SAM" id="SignalP"/>
    </source>
</evidence>
<organism evidence="3 4">
    <name type="scientific">Polaribacter aestuariivivens</name>
    <dbReference type="NCBI Taxonomy" id="2304626"/>
    <lineage>
        <taxon>Bacteria</taxon>
        <taxon>Pseudomonadati</taxon>
        <taxon>Bacteroidota</taxon>
        <taxon>Flavobacteriia</taxon>
        <taxon>Flavobacteriales</taxon>
        <taxon>Flavobacteriaceae</taxon>
    </lineage>
</organism>
<name>A0A5S3N420_9FLAO</name>
<keyword evidence="2" id="KW-0732">Signal</keyword>
<keyword evidence="4" id="KW-1185">Reference proteome</keyword>
<feature type="region of interest" description="Disordered" evidence="1">
    <location>
        <begin position="71"/>
        <end position="105"/>
    </location>
</feature>
<sequence length="132" mass="15682">MKKIISIFVILLTVTFSAQAQKQNKKGTPEKQVQRALKKLTADLNLSDVQQNEIKPLLIAQIEDRNEMMMKRKKLKDADKKPSKEERKMMRKMRDEKEAAMDKKMKSILTNEQYLTFEEIKKEQKNKRKKKQ</sequence>
<reference evidence="3 4" key="1">
    <citation type="submission" date="2019-05" db="EMBL/GenBank/DDBJ databases">
        <title>Polaribacter aestuariivivens sp. nov., isolated from a tidal flat.</title>
        <authorList>
            <person name="Yoon J.-H."/>
        </authorList>
    </citation>
    <scope>NUCLEOTIDE SEQUENCE [LARGE SCALE GENOMIC DNA]</scope>
    <source>
        <strain evidence="3 4">DBTF-3</strain>
    </source>
</reference>
<evidence type="ECO:0008006" key="5">
    <source>
        <dbReference type="Google" id="ProtNLM"/>
    </source>
</evidence>
<gene>
    <name evidence="3" type="ORF">FDT66_10560</name>
</gene>
<evidence type="ECO:0000256" key="1">
    <source>
        <dbReference type="SAM" id="MobiDB-lite"/>
    </source>
</evidence>
<dbReference type="AlphaFoldDB" id="A0A5S3N420"/>
<accession>A0A5S3N420</accession>
<protein>
    <recommendedName>
        <fullName evidence="5">DUF4890 domain-containing protein</fullName>
    </recommendedName>
</protein>
<dbReference type="Proteomes" id="UP000307140">
    <property type="component" value="Unassembled WGS sequence"/>
</dbReference>
<dbReference type="EMBL" id="VANR01000005">
    <property type="protein sequence ID" value="TMM29552.1"/>
    <property type="molecule type" value="Genomic_DNA"/>
</dbReference>
<evidence type="ECO:0000313" key="4">
    <source>
        <dbReference type="Proteomes" id="UP000307140"/>
    </source>
</evidence>